<comment type="caution">
    <text evidence="1">The sequence shown here is derived from an EMBL/GenBank/DDBJ whole genome shotgun (WGS) entry which is preliminary data.</text>
</comment>
<accession>A0A401T6M8</accession>
<dbReference type="AlphaFoldDB" id="A0A401T6M8"/>
<keyword evidence="2" id="KW-1185">Reference proteome</keyword>
<reference evidence="1 2" key="1">
    <citation type="journal article" date="2018" name="Nat. Ecol. Evol.">
        <title>Shark genomes provide insights into elasmobranch evolution and the origin of vertebrates.</title>
        <authorList>
            <person name="Hara Y"/>
            <person name="Yamaguchi K"/>
            <person name="Onimaru K"/>
            <person name="Kadota M"/>
            <person name="Koyanagi M"/>
            <person name="Keeley SD"/>
            <person name="Tatsumi K"/>
            <person name="Tanaka K"/>
            <person name="Motone F"/>
            <person name="Kageyama Y"/>
            <person name="Nozu R"/>
            <person name="Adachi N"/>
            <person name="Nishimura O"/>
            <person name="Nakagawa R"/>
            <person name="Tanegashima C"/>
            <person name="Kiyatake I"/>
            <person name="Matsumoto R"/>
            <person name="Murakumo K"/>
            <person name="Nishida K"/>
            <person name="Terakita A"/>
            <person name="Kuratani S"/>
            <person name="Sato K"/>
            <person name="Hyodo S Kuraku.S."/>
        </authorList>
    </citation>
    <scope>NUCLEOTIDE SEQUENCE [LARGE SCALE GENOMIC DNA]</scope>
</reference>
<dbReference type="Proteomes" id="UP000287033">
    <property type="component" value="Unassembled WGS sequence"/>
</dbReference>
<organism evidence="1 2">
    <name type="scientific">Chiloscyllium punctatum</name>
    <name type="common">Brownbanded bambooshark</name>
    <name type="synonym">Hemiscyllium punctatum</name>
    <dbReference type="NCBI Taxonomy" id="137246"/>
    <lineage>
        <taxon>Eukaryota</taxon>
        <taxon>Metazoa</taxon>
        <taxon>Chordata</taxon>
        <taxon>Craniata</taxon>
        <taxon>Vertebrata</taxon>
        <taxon>Chondrichthyes</taxon>
        <taxon>Elasmobranchii</taxon>
        <taxon>Galeomorphii</taxon>
        <taxon>Galeoidea</taxon>
        <taxon>Orectolobiformes</taxon>
        <taxon>Hemiscylliidae</taxon>
        <taxon>Chiloscyllium</taxon>
    </lineage>
</organism>
<sequence length="80" mass="8920">MTYLGRAAAVLPTFGNKFKKQFLMTKANGNLELTIHDPLWGASHLKASRLILTVLNIEVSRSQQELCGLLRPTFEGGHRL</sequence>
<dbReference type="EMBL" id="BEZZ01001158">
    <property type="protein sequence ID" value="GCC38321.1"/>
    <property type="molecule type" value="Genomic_DNA"/>
</dbReference>
<evidence type="ECO:0000313" key="1">
    <source>
        <dbReference type="EMBL" id="GCC38321.1"/>
    </source>
</evidence>
<protein>
    <submittedName>
        <fullName evidence="1">Uncharacterized protein</fullName>
    </submittedName>
</protein>
<proteinExistence type="predicted"/>
<name>A0A401T6M8_CHIPU</name>
<gene>
    <name evidence="1" type="ORF">chiPu_0016835</name>
</gene>
<evidence type="ECO:0000313" key="2">
    <source>
        <dbReference type="Proteomes" id="UP000287033"/>
    </source>
</evidence>